<evidence type="ECO:0000313" key="10">
    <source>
        <dbReference type="EMBL" id="ALP29102.1"/>
    </source>
</evidence>
<comment type="subcellular location">
    <subcellularLocation>
        <location evidence="1">Membrane</location>
    </subcellularLocation>
    <subcellularLocation>
        <location evidence="9">Mitochondrion membrane</location>
        <topology evidence="9">Multi-pass membrane protein</topology>
    </subcellularLocation>
</comment>
<dbReference type="Gene3D" id="1.20.58.1610">
    <property type="entry name" value="NADH:ubiquinone/plastoquinone oxidoreductase, chain 3"/>
    <property type="match status" value="1"/>
</dbReference>
<reference evidence="10" key="1">
    <citation type="submission" date="2015-05" db="EMBL/GenBank/DDBJ databases">
        <title>Complete mitochondrial genome of Dactylogyrus lamellatus (Platyhelminthes:Monogenea).</title>
        <authorList>
            <person name="Zhang D."/>
            <person name="Li W.X."/>
            <person name="Yang B.J."/>
            <person name="Zou H."/>
            <person name="Wang G.T."/>
        </authorList>
    </citation>
    <scope>NUCLEOTIDE SEQUENCE</scope>
</reference>
<keyword evidence="7 9" id="KW-0472">Membrane</keyword>
<keyword evidence="5 9" id="KW-0812">Transmembrane</keyword>
<dbReference type="EMBL" id="KR871673">
    <property type="protein sequence ID" value="ALP29102.1"/>
    <property type="molecule type" value="Genomic_DNA"/>
</dbReference>
<keyword evidence="6 9" id="KW-1133">Transmembrane helix</keyword>
<evidence type="ECO:0000256" key="9">
    <source>
        <dbReference type="RuleBase" id="RU003640"/>
    </source>
</evidence>
<evidence type="ECO:0000256" key="1">
    <source>
        <dbReference type="ARBA" id="ARBA00004370"/>
    </source>
</evidence>
<keyword evidence="9" id="KW-0520">NAD</keyword>
<dbReference type="GO" id="GO:0031966">
    <property type="term" value="C:mitochondrial membrane"/>
    <property type="evidence" value="ECO:0007669"/>
    <property type="project" value="UniProtKB-SubCell"/>
</dbReference>
<accession>A0A342K3V8</accession>
<keyword evidence="9" id="KW-0679">Respiratory chain</keyword>
<comment type="catalytic activity">
    <reaction evidence="8 9">
        <text>a ubiquinone + NADH + 5 H(+)(in) = a ubiquinol + NAD(+) + 4 H(+)(out)</text>
        <dbReference type="Rhea" id="RHEA:29091"/>
        <dbReference type="Rhea" id="RHEA-COMP:9565"/>
        <dbReference type="Rhea" id="RHEA-COMP:9566"/>
        <dbReference type="ChEBI" id="CHEBI:15378"/>
        <dbReference type="ChEBI" id="CHEBI:16389"/>
        <dbReference type="ChEBI" id="CHEBI:17976"/>
        <dbReference type="ChEBI" id="CHEBI:57540"/>
        <dbReference type="ChEBI" id="CHEBI:57945"/>
        <dbReference type="EC" id="7.1.1.2"/>
    </reaction>
</comment>
<geneLocation type="mitochondrion" evidence="10"/>
<evidence type="ECO:0000256" key="8">
    <source>
        <dbReference type="ARBA" id="ARBA00049551"/>
    </source>
</evidence>
<keyword evidence="9 10" id="KW-0496">Mitochondrion</keyword>
<keyword evidence="9" id="KW-0249">Electron transport</keyword>
<dbReference type="GO" id="GO:0008137">
    <property type="term" value="F:NADH dehydrogenase (ubiquinone) activity"/>
    <property type="evidence" value="ECO:0007669"/>
    <property type="project" value="UniProtKB-UniRule"/>
</dbReference>
<evidence type="ECO:0000256" key="7">
    <source>
        <dbReference type="ARBA" id="ARBA00023136"/>
    </source>
</evidence>
<dbReference type="InterPro" id="IPR038430">
    <property type="entry name" value="NDAH_ubi_oxred_su3_sf"/>
</dbReference>
<dbReference type="InterPro" id="IPR000440">
    <property type="entry name" value="NADH_UbQ/plastoQ_OxRdtase_su3"/>
</dbReference>
<dbReference type="AlphaFoldDB" id="A0A342K3V8"/>
<dbReference type="EC" id="7.1.1.2" evidence="9"/>
<sequence length="115" mass="13187">MLSIIIIWGIVVLLACVYNSGYYNSALVNNRNSGVWSSSFECGFMSHSLKINSFSSGVFVLLVFFVIFDLEVSLLLNSVYQEEFWSNLLFYCSFLLIMGLSFLIEVFCGFVRWQK</sequence>
<feature type="transmembrane region" description="Helical" evidence="9">
    <location>
        <begin position="6"/>
        <end position="28"/>
    </location>
</feature>
<comment type="similarity">
    <text evidence="2 9">Belongs to the complex I subunit 3 family.</text>
</comment>
<feature type="transmembrane region" description="Helical" evidence="9">
    <location>
        <begin position="49"/>
        <end position="68"/>
    </location>
</feature>
<gene>
    <name evidence="10" type="primary">nad3</name>
</gene>
<evidence type="ECO:0000256" key="4">
    <source>
        <dbReference type="ARBA" id="ARBA00022448"/>
    </source>
</evidence>
<keyword evidence="9" id="KW-0830">Ubiquinone</keyword>
<dbReference type="Pfam" id="PF00507">
    <property type="entry name" value="Oxidored_q4"/>
    <property type="match status" value="1"/>
</dbReference>
<evidence type="ECO:0000256" key="6">
    <source>
        <dbReference type="ARBA" id="ARBA00022989"/>
    </source>
</evidence>
<evidence type="ECO:0000256" key="3">
    <source>
        <dbReference type="ARBA" id="ARBA00021007"/>
    </source>
</evidence>
<evidence type="ECO:0000256" key="2">
    <source>
        <dbReference type="ARBA" id="ARBA00008472"/>
    </source>
</evidence>
<feature type="transmembrane region" description="Helical" evidence="9">
    <location>
        <begin position="88"/>
        <end position="111"/>
    </location>
</feature>
<keyword evidence="9" id="KW-1278">Translocase</keyword>
<keyword evidence="4 9" id="KW-0813">Transport</keyword>
<evidence type="ECO:0000256" key="5">
    <source>
        <dbReference type="ARBA" id="ARBA00022692"/>
    </source>
</evidence>
<organism evidence="10">
    <name type="scientific">Dactylogyrus lamellatus</name>
    <dbReference type="NCBI Taxonomy" id="231327"/>
    <lineage>
        <taxon>Eukaryota</taxon>
        <taxon>Metazoa</taxon>
        <taxon>Spiralia</taxon>
        <taxon>Lophotrochozoa</taxon>
        <taxon>Platyhelminthes</taxon>
        <taxon>Monogenea</taxon>
        <taxon>Monopisthocotylea</taxon>
        <taxon>Dactylogyridea</taxon>
        <taxon>Dactylogyridae</taxon>
        <taxon>Dactylogyrus</taxon>
    </lineage>
</organism>
<protein>
    <recommendedName>
        <fullName evidence="3 9">NADH-ubiquinone oxidoreductase chain 3</fullName>
        <ecNumber evidence="9">7.1.1.2</ecNumber>
    </recommendedName>
</protein>
<comment type="function">
    <text evidence="9">Core subunit of the mitochondrial membrane respiratory chain NADH dehydrogenase (Complex I) which catalyzes electron transfer from NADH through the respiratory chain, using ubiquinone as an electron acceptor. Essential for the catalytic activity of complex I.</text>
</comment>
<name>A0A342K3V8_9PLAT</name>
<proteinExistence type="inferred from homology"/>